<gene>
    <name evidence="1" type="primary">ofn15</name>
</gene>
<geneLocation type="plasmid" evidence="1">
    <name>Rms149</name>
</geneLocation>
<organism evidence="1">
    <name type="scientific">Pseudomonas aeruginosa</name>
    <dbReference type="NCBI Taxonomy" id="287"/>
    <lineage>
        <taxon>Bacteria</taxon>
        <taxon>Pseudomonadati</taxon>
        <taxon>Pseudomonadota</taxon>
        <taxon>Gammaproteobacteria</taxon>
        <taxon>Pseudomonadales</taxon>
        <taxon>Pseudomonadaceae</taxon>
        <taxon>Pseudomonas</taxon>
    </lineage>
</organism>
<name>Q4W1U1_PSEAI</name>
<proteinExistence type="predicted"/>
<evidence type="ECO:0000313" key="1">
    <source>
        <dbReference type="EMBL" id="CAI46953.1"/>
    </source>
</evidence>
<keyword evidence="1" id="KW-0614">Plasmid</keyword>
<dbReference type="EMBL" id="AJ877225">
    <property type="protein sequence ID" value="CAI46953.1"/>
    <property type="molecule type" value="Genomic_DNA"/>
</dbReference>
<sequence length="333" mass="38579">MDFASSTRNYVGQDYPSWNESLRSLRIRYWYETLRQRTALSTAYQLEQYFEPESFVRDADGSIQHYKNKWIRYEQGRHLPQASLLKKVEEKAPDSTRELCHPLWSVLEAENKRVMRGDAFLRQLTPVVQDVLFKPAQTGMLGYSTRVPITPLLLEKLERRACLDVLACLAWLLREAAGKRSPDTTRIGHALHNVLTIMALELHALKIALPLLRLFIDRILPLGLPPHHRMWMIPSDYVHASGHLNRIVYQTPKGRRQTLAWVTRVKIMQQLLQGKFGFDVRYAMSPQFELDDSAGEIPVEVIKSHERASNLREWGWECIQTGKQGRLPPSDLL</sequence>
<protein>
    <submittedName>
        <fullName evidence="1">Uncharacterized protein</fullName>
    </submittedName>
</protein>
<dbReference type="AlphaFoldDB" id="Q4W1U1"/>
<reference evidence="1" key="1">
    <citation type="journal article" date="2005" name="J. Bacteriol.">
        <title>The IncP-6 plasmid Rms149 consists of a small mobilizable backbone with multiple large insertions.</title>
        <authorList>
            <person name="Haines A.S."/>
            <person name="Jones K."/>
            <person name="Cheung M."/>
            <person name="Thomas C.M."/>
        </authorList>
    </citation>
    <scope>NUCLEOTIDE SEQUENCE [LARGE SCALE GENOMIC DNA]</scope>
    <source>
        <strain evidence="1">Ps142</strain>
        <plasmid evidence="1">Rms149</plasmid>
    </source>
</reference>
<accession>Q4W1U1</accession>